<evidence type="ECO:0000313" key="3">
    <source>
        <dbReference type="Proteomes" id="UP000769484"/>
    </source>
</evidence>
<feature type="domain" description="LssY-like C-terminal" evidence="1">
    <location>
        <begin position="138"/>
        <end position="328"/>
    </location>
</feature>
<sequence>MVACRIHISAERANAQIMQAEGIPMSHKPSDIIDEGVAEEHVKASKPVTVAPPASPPVYRGDFESRGEHKDIIPRTFWVGIWDTAFFTLAGIASVVLTVLILLNTVGHSWWGIPIALSFWAVTAYLTLPRFHAIMTRIYVPDYFIGRTRTPDGLLGDPVNIGIIGSEEQIHQVMQDAGWTRADEVTLVSSWKIIVSTITRKSYSEAPVSPLKIFGRVQSFAYQQEVDGNPEKRHHVRFWRTPDGWLLPGGHRVDWLAAGTYDSGVGFSFFTLQVTHRIDADTDFERDYIVESIQYAHPSTRVDIIEDFSTGYHSRNGGGDTIRTDGALPIITLSNEGVKDPRQVKDLNLASAHDLAYEMPAGLLIASVMMIISTLLELANAVLTVVNHQELRSTVLRSDASEEITALLAGEQGQTFLTVLSGVLLAVTLVFSLVHLFLLWSTLRGSSKARRLVLLLLAVSFTVTAGGVIWGHQHMPLSALFFQLGVSVFAMLGFTSDAAVSYTAARTFHMRDIRLRHRGSRRKQTSS</sequence>
<reference evidence="2" key="1">
    <citation type="submission" date="2020-04" db="EMBL/GenBank/DDBJ databases">
        <title>Deep metagenomics examines the oral microbiome during advanced dental caries in children, revealing novel taxa and co-occurrences with host molecules.</title>
        <authorList>
            <person name="Baker J.L."/>
            <person name="Morton J.T."/>
            <person name="Dinis M."/>
            <person name="Alvarez R."/>
            <person name="Tran N.C."/>
            <person name="Knight R."/>
            <person name="Edlund A."/>
        </authorList>
    </citation>
    <scope>NUCLEOTIDE SEQUENCE</scope>
    <source>
        <strain evidence="2">JCVI_47_bin.4</strain>
    </source>
</reference>
<protein>
    <submittedName>
        <fullName evidence="2">LssY C-terminal domain-containing protein</fullName>
    </submittedName>
</protein>
<dbReference type="AlphaFoldDB" id="A0A7D4LKA2"/>
<accession>A0A7D4LKA2</accession>
<name>A0A7D4LKA2_9MICC</name>
<evidence type="ECO:0000313" key="2">
    <source>
        <dbReference type="EMBL" id="MBF1650020.1"/>
    </source>
</evidence>
<comment type="caution">
    <text evidence="2">The sequence shown here is derived from an EMBL/GenBank/DDBJ whole genome shotgun (WGS) entry which is preliminary data.</text>
</comment>
<dbReference type="InterPro" id="IPR025902">
    <property type="entry name" value="LssY-like-C_dom"/>
</dbReference>
<dbReference type="Pfam" id="PF14067">
    <property type="entry name" value="LssY_C"/>
    <property type="match status" value="1"/>
</dbReference>
<gene>
    <name evidence="2" type="ORF">HXO56_08020</name>
</gene>
<dbReference type="RefSeq" id="WP_139044837.1">
    <property type="nucleotide sequence ID" value="NZ_CAUREM010000001.1"/>
</dbReference>
<dbReference type="EMBL" id="JABZXJ010000031">
    <property type="protein sequence ID" value="MBF1650020.1"/>
    <property type="molecule type" value="Genomic_DNA"/>
</dbReference>
<proteinExistence type="predicted"/>
<evidence type="ECO:0000259" key="1">
    <source>
        <dbReference type="Pfam" id="PF14067"/>
    </source>
</evidence>
<organism evidence="2 3">
    <name type="scientific">Rothia dentocariosa</name>
    <dbReference type="NCBI Taxonomy" id="2047"/>
    <lineage>
        <taxon>Bacteria</taxon>
        <taxon>Bacillati</taxon>
        <taxon>Actinomycetota</taxon>
        <taxon>Actinomycetes</taxon>
        <taxon>Micrococcales</taxon>
        <taxon>Micrococcaceae</taxon>
        <taxon>Rothia</taxon>
    </lineage>
</organism>
<dbReference type="Proteomes" id="UP000769484">
    <property type="component" value="Unassembled WGS sequence"/>
</dbReference>